<feature type="compositionally biased region" description="Basic and acidic residues" evidence="1">
    <location>
        <begin position="23"/>
        <end position="36"/>
    </location>
</feature>
<feature type="region of interest" description="Disordered" evidence="1">
    <location>
        <begin position="138"/>
        <end position="184"/>
    </location>
</feature>
<evidence type="ECO:0000313" key="3">
    <source>
        <dbReference type="Proteomes" id="UP000800094"/>
    </source>
</evidence>
<dbReference type="RefSeq" id="XP_033686650.1">
    <property type="nucleotide sequence ID" value="XM_033821014.1"/>
</dbReference>
<evidence type="ECO:0000256" key="1">
    <source>
        <dbReference type="SAM" id="MobiDB-lite"/>
    </source>
</evidence>
<keyword evidence="3" id="KW-1185">Reference proteome</keyword>
<dbReference type="EMBL" id="ML987192">
    <property type="protein sequence ID" value="KAF2251646.1"/>
    <property type="molecule type" value="Genomic_DNA"/>
</dbReference>
<dbReference type="Proteomes" id="UP000800094">
    <property type="component" value="Unassembled WGS sequence"/>
</dbReference>
<dbReference type="AlphaFoldDB" id="A0A6A6IMJ7"/>
<feature type="region of interest" description="Disordered" evidence="1">
    <location>
        <begin position="1"/>
        <end position="41"/>
    </location>
</feature>
<reference evidence="2" key="1">
    <citation type="journal article" date="2020" name="Stud. Mycol.">
        <title>101 Dothideomycetes genomes: a test case for predicting lifestyles and emergence of pathogens.</title>
        <authorList>
            <person name="Haridas S."/>
            <person name="Albert R."/>
            <person name="Binder M."/>
            <person name="Bloem J."/>
            <person name="Labutti K."/>
            <person name="Salamov A."/>
            <person name="Andreopoulos B."/>
            <person name="Baker S."/>
            <person name="Barry K."/>
            <person name="Bills G."/>
            <person name="Bluhm B."/>
            <person name="Cannon C."/>
            <person name="Castanera R."/>
            <person name="Culley D."/>
            <person name="Daum C."/>
            <person name="Ezra D."/>
            <person name="Gonzalez J."/>
            <person name="Henrissat B."/>
            <person name="Kuo A."/>
            <person name="Liang C."/>
            <person name="Lipzen A."/>
            <person name="Lutzoni F."/>
            <person name="Magnuson J."/>
            <person name="Mondo S."/>
            <person name="Nolan M."/>
            <person name="Ohm R."/>
            <person name="Pangilinan J."/>
            <person name="Park H.-J."/>
            <person name="Ramirez L."/>
            <person name="Alfaro M."/>
            <person name="Sun H."/>
            <person name="Tritt A."/>
            <person name="Yoshinaga Y."/>
            <person name="Zwiers L.-H."/>
            <person name="Turgeon B."/>
            <person name="Goodwin S."/>
            <person name="Spatafora J."/>
            <person name="Crous P."/>
            <person name="Grigoriev I."/>
        </authorList>
    </citation>
    <scope>NUCLEOTIDE SEQUENCE</scope>
    <source>
        <strain evidence="2">CBS 122368</strain>
    </source>
</reference>
<name>A0A6A6IMJ7_9PLEO</name>
<evidence type="ECO:0000313" key="2">
    <source>
        <dbReference type="EMBL" id="KAF2251646.1"/>
    </source>
</evidence>
<gene>
    <name evidence="2" type="ORF">BU26DRAFT_240902</name>
</gene>
<accession>A0A6A6IMJ7</accession>
<sequence>MHPDTKNHALATLPRIQSQTSYKTKDSSQKRPRPDNHPYSPLPLDSTRIRIPLLIFRTITALIVANLNLLKQLLFIHERRLIPILFFILLNRRIQRLLLGPAPPWPSMLTHKKPLVPETRRSPPRRLPTFPFSLAATSPISPISRPMEEPRRLRTSPASLPAPGTPRALRRSTRRPFQPSSSRSRRRLFSFSSRSSRSARLAASWLVESEDWSSSIVLRSLEILSRALLRSSTAAAFCLSRRSIWFWRSLTVRSTLRMLRDSERRVVSEVSSAFSS</sequence>
<proteinExistence type="predicted"/>
<protein>
    <submittedName>
        <fullName evidence="2">Uncharacterized protein</fullName>
    </submittedName>
</protein>
<dbReference type="GeneID" id="54574344"/>
<organism evidence="2 3">
    <name type="scientific">Trematosphaeria pertusa</name>
    <dbReference type="NCBI Taxonomy" id="390896"/>
    <lineage>
        <taxon>Eukaryota</taxon>
        <taxon>Fungi</taxon>
        <taxon>Dikarya</taxon>
        <taxon>Ascomycota</taxon>
        <taxon>Pezizomycotina</taxon>
        <taxon>Dothideomycetes</taxon>
        <taxon>Pleosporomycetidae</taxon>
        <taxon>Pleosporales</taxon>
        <taxon>Massarineae</taxon>
        <taxon>Trematosphaeriaceae</taxon>
        <taxon>Trematosphaeria</taxon>
    </lineage>
</organism>